<reference evidence="1 2" key="1">
    <citation type="submission" date="2018-07" db="EMBL/GenBank/DDBJ databases">
        <authorList>
            <person name="Connors B.J."/>
            <person name="Brown B.K."/>
            <person name="Maher T."/>
            <person name="Clarke K."/>
            <person name="Robinson M."/>
            <person name="Levine L."/>
            <person name="Dantico L."/>
            <person name="Garlena R.A."/>
            <person name="Russell D.A."/>
            <person name="Pope W.H."/>
            <person name="Jacobs-Se D."/>
            <person name="Hatfull G.F."/>
        </authorList>
    </citation>
    <scope>NUCLEOTIDE SEQUENCE [LARGE SCALE GENOMIC DNA]</scope>
</reference>
<protein>
    <submittedName>
        <fullName evidence="1">Uncharacterized protein</fullName>
    </submittedName>
</protein>
<evidence type="ECO:0000313" key="2">
    <source>
        <dbReference type="Proteomes" id="UP000260127"/>
    </source>
</evidence>
<proteinExistence type="predicted"/>
<sequence>MAETFNVRRWKMAGRLLLVAASAAVLIACAVGWSGRANATPDPYWPIPPVWCPGGGTMTSWGGYCDGTPYPDGTKWHMDSFVAPFVGRVWNPIVCVVHPAPAPPPLAPPTGCGRG</sequence>
<organism evidence="1 2">
    <name type="scientific">Mycobacterium phage Tydolla</name>
    <dbReference type="NCBI Taxonomy" id="2283262"/>
    <lineage>
        <taxon>Viruses</taxon>
        <taxon>Duplodnaviria</taxon>
        <taxon>Heunggongvirae</taxon>
        <taxon>Uroviricota</taxon>
        <taxon>Caudoviricetes</taxon>
        <taxon>Bclasvirinae</taxon>
        <taxon>Pipefishvirus</taxon>
        <taxon>Pipefishvirus athena</taxon>
    </lineage>
</organism>
<dbReference type="EMBL" id="MH576977">
    <property type="protein sequence ID" value="AXH68263.1"/>
    <property type="molecule type" value="Genomic_DNA"/>
</dbReference>
<gene>
    <name evidence="1" type="primary">53</name>
    <name evidence="1" type="ORF">SEA_TYDOLLA_53</name>
</gene>
<accession>A0A345MCP2</accession>
<evidence type="ECO:0000313" key="1">
    <source>
        <dbReference type="EMBL" id="AXH68263.1"/>
    </source>
</evidence>
<dbReference type="Proteomes" id="UP000260127">
    <property type="component" value="Segment"/>
</dbReference>
<name>A0A345MCP2_9CAUD</name>